<dbReference type="RefSeq" id="WP_142929057.1">
    <property type="nucleotide sequence ID" value="NZ_ML660103.1"/>
</dbReference>
<comment type="caution">
    <text evidence="5">The sequence shown here is derived from an EMBL/GenBank/DDBJ whole genome shotgun (WGS) entry which is preliminary data.</text>
</comment>
<dbReference type="SMART" id="SM00347">
    <property type="entry name" value="HTH_MARR"/>
    <property type="match status" value="1"/>
</dbReference>
<evidence type="ECO:0000259" key="4">
    <source>
        <dbReference type="PROSITE" id="PS50995"/>
    </source>
</evidence>
<keyword evidence="3" id="KW-0804">Transcription</keyword>
<proteinExistence type="predicted"/>
<dbReference type="GO" id="GO:0003677">
    <property type="term" value="F:DNA binding"/>
    <property type="evidence" value="ECO:0007669"/>
    <property type="project" value="UniProtKB-KW"/>
</dbReference>
<keyword evidence="6" id="KW-1185">Reference proteome</keyword>
<dbReference type="PROSITE" id="PS50995">
    <property type="entry name" value="HTH_MARR_2"/>
    <property type="match status" value="1"/>
</dbReference>
<keyword evidence="1" id="KW-0805">Transcription regulation</keyword>
<dbReference type="PROSITE" id="PS01117">
    <property type="entry name" value="HTH_MARR_1"/>
    <property type="match status" value="1"/>
</dbReference>
<dbReference type="Gene3D" id="1.10.10.10">
    <property type="entry name" value="Winged helix-like DNA-binding domain superfamily/Winged helix DNA-binding domain"/>
    <property type="match status" value="1"/>
</dbReference>
<dbReference type="SUPFAM" id="SSF46785">
    <property type="entry name" value="Winged helix' DNA-binding domain"/>
    <property type="match status" value="1"/>
</dbReference>
<sequence length="163" mass="18287">MSDQVIDELHLEHFLPYRLSILSNRVSNAIAADYGEQFEVTMPAWRVMAILGRYPGLVAAELAERTAMDKVAISRAVALLLEKGYITRDEHGSDRRRWILNLSAAGEAIYRRIVPLAKAYERDLIGGLSEAEVALLHDILDRMNARALDWLERGLDAEVSAGR</sequence>
<evidence type="ECO:0000256" key="2">
    <source>
        <dbReference type="ARBA" id="ARBA00023125"/>
    </source>
</evidence>
<dbReference type="Proteomes" id="UP000319732">
    <property type="component" value="Unassembled WGS sequence"/>
</dbReference>
<accession>A0A545SYW2</accession>
<dbReference type="InterPro" id="IPR000835">
    <property type="entry name" value="HTH_MarR-typ"/>
</dbReference>
<evidence type="ECO:0000256" key="3">
    <source>
        <dbReference type="ARBA" id="ARBA00023163"/>
    </source>
</evidence>
<evidence type="ECO:0000256" key="1">
    <source>
        <dbReference type="ARBA" id="ARBA00023015"/>
    </source>
</evidence>
<dbReference type="PANTHER" id="PTHR35790:SF4">
    <property type="entry name" value="HTH-TYPE TRANSCRIPTIONAL REGULATOR PCHR"/>
    <property type="match status" value="1"/>
</dbReference>
<evidence type="ECO:0000313" key="5">
    <source>
        <dbReference type="EMBL" id="TQV70153.1"/>
    </source>
</evidence>
<feature type="domain" description="HTH marR-type" evidence="4">
    <location>
        <begin position="12"/>
        <end position="145"/>
    </location>
</feature>
<keyword evidence="2" id="KW-0238">DNA-binding</keyword>
<dbReference type="InterPro" id="IPR023187">
    <property type="entry name" value="Tscrpt_reg_MarR-type_CS"/>
</dbReference>
<dbReference type="GO" id="GO:0003700">
    <property type="term" value="F:DNA-binding transcription factor activity"/>
    <property type="evidence" value="ECO:0007669"/>
    <property type="project" value="InterPro"/>
</dbReference>
<gene>
    <name evidence="5" type="ORF">FKG94_21770</name>
</gene>
<dbReference type="InterPro" id="IPR036390">
    <property type="entry name" value="WH_DNA-bd_sf"/>
</dbReference>
<reference evidence="5 6" key="1">
    <citation type="submission" date="2019-06" db="EMBL/GenBank/DDBJ databases">
        <title>Whole genome sequence for Cellvibrionaceae sp. R142.</title>
        <authorList>
            <person name="Wang G."/>
        </authorList>
    </citation>
    <scope>NUCLEOTIDE SEQUENCE [LARGE SCALE GENOMIC DNA]</scope>
    <source>
        <strain evidence="5 6">R142</strain>
    </source>
</reference>
<dbReference type="OrthoDB" id="8906692at2"/>
<dbReference type="PANTHER" id="PTHR35790">
    <property type="entry name" value="HTH-TYPE TRANSCRIPTIONAL REGULATOR PCHR"/>
    <property type="match status" value="1"/>
</dbReference>
<dbReference type="EMBL" id="VHSG01000025">
    <property type="protein sequence ID" value="TQV70153.1"/>
    <property type="molecule type" value="Genomic_DNA"/>
</dbReference>
<dbReference type="Pfam" id="PF12802">
    <property type="entry name" value="MarR_2"/>
    <property type="match status" value="1"/>
</dbReference>
<dbReference type="PRINTS" id="PR00598">
    <property type="entry name" value="HTHMARR"/>
</dbReference>
<evidence type="ECO:0000313" key="6">
    <source>
        <dbReference type="Proteomes" id="UP000319732"/>
    </source>
</evidence>
<dbReference type="InterPro" id="IPR052067">
    <property type="entry name" value="Metal_resp_HTH_trans_reg"/>
</dbReference>
<protein>
    <submittedName>
        <fullName evidence="5">MarR family transcriptional regulator</fullName>
    </submittedName>
</protein>
<dbReference type="AlphaFoldDB" id="A0A545SYW2"/>
<organism evidence="5 6">
    <name type="scientific">Exilibacterium tricleocarpae</name>
    <dbReference type="NCBI Taxonomy" id="2591008"/>
    <lineage>
        <taxon>Bacteria</taxon>
        <taxon>Pseudomonadati</taxon>
        <taxon>Pseudomonadota</taxon>
        <taxon>Gammaproteobacteria</taxon>
        <taxon>Cellvibrionales</taxon>
        <taxon>Cellvibrionaceae</taxon>
        <taxon>Exilibacterium</taxon>
    </lineage>
</organism>
<dbReference type="InterPro" id="IPR036388">
    <property type="entry name" value="WH-like_DNA-bd_sf"/>
</dbReference>
<name>A0A545SYW2_9GAMM</name>